<protein>
    <submittedName>
        <fullName evidence="1">TetR family transcriptional regulator</fullName>
    </submittedName>
</protein>
<keyword evidence="2" id="KW-1185">Reference proteome</keyword>
<name>A0A069CWR7_WEIOS</name>
<gene>
    <name evidence="1" type="ORF">WOSG25_160070</name>
</gene>
<proteinExistence type="predicted"/>
<dbReference type="EMBL" id="DF820499">
    <property type="protein sequence ID" value="GAK31792.1"/>
    <property type="molecule type" value="Genomic_DNA"/>
</dbReference>
<evidence type="ECO:0000313" key="2">
    <source>
        <dbReference type="Proteomes" id="UP000030643"/>
    </source>
</evidence>
<organism evidence="1 2">
    <name type="scientific">Weissella oryzae (strain DSM 25784 / JCM 18191 / LMG 30913 / SG25)</name>
    <dbReference type="NCBI Taxonomy" id="1329250"/>
    <lineage>
        <taxon>Bacteria</taxon>
        <taxon>Bacillati</taxon>
        <taxon>Bacillota</taxon>
        <taxon>Bacilli</taxon>
        <taxon>Lactobacillales</taxon>
        <taxon>Lactobacillaceae</taxon>
        <taxon>Weissella</taxon>
    </lineage>
</organism>
<reference evidence="2" key="1">
    <citation type="journal article" date="2014" name="Genome Announc.">
        <title>Draft genome sequence of Weissella oryzae SG25T, isolated from fermented rice grains.</title>
        <authorList>
            <person name="Tanizawa Y."/>
            <person name="Fujisawa T."/>
            <person name="Mochizuki T."/>
            <person name="Kaminuma E."/>
            <person name="Suzuki Y."/>
            <person name="Nakamura Y."/>
            <person name="Tohno M."/>
        </authorList>
    </citation>
    <scope>NUCLEOTIDE SEQUENCE [LARGE SCALE GENOMIC DNA]</scope>
    <source>
        <strain evidence="2">DSM 25784 / JCM 18191 / LMG 30913 / SG25</strain>
    </source>
</reference>
<evidence type="ECO:0000313" key="1">
    <source>
        <dbReference type="EMBL" id="GAK31792.1"/>
    </source>
</evidence>
<dbReference type="AlphaFoldDB" id="A0A069CWR7"/>
<dbReference type="Proteomes" id="UP000030643">
    <property type="component" value="Unassembled WGS sequence"/>
</dbReference>
<sequence length="74" mass="8652">MTIERTYSFRVKFIDYLRDSLRKHGDFKNNELSLQFYANGVLGLVNTMIDNRIETNVNDVAIEINKLVPIVFLD</sequence>
<accession>A0A069CWR7</accession>